<keyword evidence="3" id="KW-1185">Reference proteome</keyword>
<dbReference type="GeneID" id="40327985"/>
<feature type="compositionally biased region" description="Polar residues" evidence="1">
    <location>
        <begin position="227"/>
        <end position="246"/>
    </location>
</feature>
<dbReference type="AlphaFoldDB" id="A0A422NLJ9"/>
<protein>
    <submittedName>
        <fullName evidence="2">Uncharacterized protein</fullName>
    </submittedName>
</protein>
<proteinExistence type="predicted"/>
<dbReference type="OrthoDB" id="246306at2759"/>
<feature type="compositionally biased region" description="Polar residues" evidence="1">
    <location>
        <begin position="347"/>
        <end position="372"/>
    </location>
</feature>
<gene>
    <name evidence="2" type="ORF">TraAM80_04052</name>
</gene>
<name>A0A422NLJ9_TRYRA</name>
<accession>A0A422NLJ9</accession>
<feature type="region of interest" description="Disordered" evidence="1">
    <location>
        <begin position="343"/>
        <end position="374"/>
    </location>
</feature>
<dbReference type="RefSeq" id="XP_029239141.1">
    <property type="nucleotide sequence ID" value="XM_029380996.1"/>
</dbReference>
<sequence>MSSARLTEVESKINEVRHRLANLSLSFQHDEDTECPPAVFAIKEAGRRTSPLVERDVNKNVTVKSEVPAPTGDMNRLVELAKREAAQRESCHPTPQRLGCKVSKTASFLSKERTQGAPHGHAYYDSTPADQTTQYCGAAVTSVASFQQPSARPVRRAPLYSSDSPQSASSCFGRCFDVRAAAAPMTQLTPERGSGFDPLQAVQARLREKLRKSVVSRSLHSSEESTARSPSPSLKPQEQWQKTQPRVSVCVPDDAVSDTVQTELGGCGEQAHEGPKRPTVEATTPNVRAATKAVRRVKQQFASPASPGAASLSHSLNGEGHRQKHVAPKPVMREVFARFSSVVHSEGSANRSSQRQPLQTPRRSSVVGSRQESPCRVAQPALPLKTTPQRTVLDVLTGAEVFALMRLRGIIVSRGETGESALPEARCHSIYLSHDEHKQLLELRANLQLRSSSAMKLNGKRQSRAQRSASTRSSSRSLPLRQSSSAGRAATKQ</sequence>
<feature type="region of interest" description="Disordered" evidence="1">
    <location>
        <begin position="213"/>
        <end position="247"/>
    </location>
</feature>
<evidence type="ECO:0000313" key="2">
    <source>
        <dbReference type="EMBL" id="RNF06229.1"/>
    </source>
</evidence>
<evidence type="ECO:0000256" key="1">
    <source>
        <dbReference type="SAM" id="MobiDB-lite"/>
    </source>
</evidence>
<feature type="compositionally biased region" description="Basic and acidic residues" evidence="1">
    <location>
        <begin position="270"/>
        <end position="279"/>
    </location>
</feature>
<feature type="region of interest" description="Disordered" evidence="1">
    <location>
        <begin position="265"/>
        <end position="285"/>
    </location>
</feature>
<feature type="region of interest" description="Disordered" evidence="1">
    <location>
        <begin position="302"/>
        <end position="326"/>
    </location>
</feature>
<dbReference type="EMBL" id="MKGL01000114">
    <property type="protein sequence ID" value="RNF06229.1"/>
    <property type="molecule type" value="Genomic_DNA"/>
</dbReference>
<organism evidence="2 3">
    <name type="scientific">Trypanosoma rangeli</name>
    <dbReference type="NCBI Taxonomy" id="5698"/>
    <lineage>
        <taxon>Eukaryota</taxon>
        <taxon>Discoba</taxon>
        <taxon>Euglenozoa</taxon>
        <taxon>Kinetoplastea</taxon>
        <taxon>Metakinetoplastina</taxon>
        <taxon>Trypanosomatida</taxon>
        <taxon>Trypanosomatidae</taxon>
        <taxon>Trypanosoma</taxon>
        <taxon>Herpetosoma</taxon>
    </lineage>
</organism>
<dbReference type="Proteomes" id="UP000283634">
    <property type="component" value="Unassembled WGS sequence"/>
</dbReference>
<feature type="region of interest" description="Disordered" evidence="1">
    <location>
        <begin position="452"/>
        <end position="493"/>
    </location>
</feature>
<evidence type="ECO:0000313" key="3">
    <source>
        <dbReference type="Proteomes" id="UP000283634"/>
    </source>
</evidence>
<feature type="compositionally biased region" description="Low complexity" evidence="1">
    <location>
        <begin position="465"/>
        <end position="486"/>
    </location>
</feature>
<dbReference type="OMA" id="PNGCKER"/>
<feature type="compositionally biased region" description="Low complexity" evidence="1">
    <location>
        <begin position="302"/>
        <end position="316"/>
    </location>
</feature>
<reference evidence="2 3" key="1">
    <citation type="journal article" date="2018" name="BMC Genomics">
        <title>Genomic comparison of Trypanosoma conorhini and Trypanosoma rangeli to Trypanosoma cruzi strains of high and low virulence.</title>
        <authorList>
            <person name="Bradwell K.R."/>
            <person name="Koparde V.N."/>
            <person name="Matveyev A.V."/>
            <person name="Serrano M.G."/>
            <person name="Alves J.M."/>
            <person name="Parikh H."/>
            <person name="Huang B."/>
            <person name="Lee V."/>
            <person name="Espinosa-Alvarez O."/>
            <person name="Ortiz P.A."/>
            <person name="Costa-Martins A.G."/>
            <person name="Teixeira M.M."/>
            <person name="Buck G.A."/>
        </authorList>
    </citation>
    <scope>NUCLEOTIDE SEQUENCE [LARGE SCALE GENOMIC DNA]</scope>
    <source>
        <strain evidence="2 3">AM80</strain>
    </source>
</reference>
<comment type="caution">
    <text evidence="2">The sequence shown here is derived from an EMBL/GenBank/DDBJ whole genome shotgun (WGS) entry which is preliminary data.</text>
</comment>